<gene>
    <name evidence="1" type="ORF">BO95DRAFT_239555</name>
</gene>
<organism evidence="1 2">
    <name type="scientific">Aspergillus brunneoviolaceus CBS 621.78</name>
    <dbReference type="NCBI Taxonomy" id="1450534"/>
    <lineage>
        <taxon>Eukaryota</taxon>
        <taxon>Fungi</taxon>
        <taxon>Dikarya</taxon>
        <taxon>Ascomycota</taxon>
        <taxon>Pezizomycotina</taxon>
        <taxon>Eurotiomycetes</taxon>
        <taxon>Eurotiomycetidae</taxon>
        <taxon>Eurotiales</taxon>
        <taxon>Aspergillaceae</taxon>
        <taxon>Aspergillus</taxon>
        <taxon>Aspergillus subgen. Circumdati</taxon>
    </lineage>
</organism>
<evidence type="ECO:0000313" key="1">
    <source>
        <dbReference type="EMBL" id="RAH42250.1"/>
    </source>
</evidence>
<reference evidence="1" key="1">
    <citation type="submission" date="2018-02" db="EMBL/GenBank/DDBJ databases">
        <title>The genomes of Aspergillus section Nigri reveals drivers in fungal speciation.</title>
        <authorList>
            <consortium name="DOE Joint Genome Institute"/>
            <person name="Vesth T.C."/>
            <person name="Nybo J."/>
            <person name="Theobald S."/>
            <person name="Brandl J."/>
            <person name="Frisvad J.C."/>
            <person name="Nielsen K.F."/>
            <person name="Lyhne E.K."/>
            <person name="Kogle M.E."/>
            <person name="Kuo A."/>
            <person name="Riley R."/>
            <person name="Clum A."/>
            <person name="Nolan M."/>
            <person name="Lipzen A."/>
            <person name="Salamov A."/>
            <person name="Henrissat B."/>
            <person name="Wiebenga A."/>
            <person name="De vries R.P."/>
            <person name="Grigoriev I.V."/>
            <person name="Mortensen U.H."/>
            <person name="Andersen M.R."/>
            <person name="Baker S.E."/>
        </authorList>
    </citation>
    <scope>NUCLEOTIDE SEQUENCE</scope>
    <source>
        <strain evidence="1">CBS 621.78</strain>
    </source>
</reference>
<accession>A0ACD1FZ48</accession>
<keyword evidence="2" id="KW-1185">Reference proteome</keyword>
<proteinExistence type="predicted"/>
<dbReference type="Proteomes" id="UP000249057">
    <property type="component" value="Unassembled WGS sequence"/>
</dbReference>
<sequence length="209" mass="23545">MLLVFSSEVLYSQYVLTTGCLVSLSLAREEKRKRPTPTSASTPGSTRRIKDLTGMFIDFPSHRWPPFLQGKTLLLLCLTREDCGPPGRKFGLKLFEECTFIITSKHTGYGRTDREGHAYETYTGETTGDDSKPATFWRHLAITPESLCSMPGALARGVDLCLPANPILKKNILCINWKQYLSTITNTRTRRTAQSEPQPTNREKSPMRN</sequence>
<name>A0ACD1FZ48_9EURO</name>
<dbReference type="EMBL" id="KZ825376">
    <property type="protein sequence ID" value="RAH42250.1"/>
    <property type="molecule type" value="Genomic_DNA"/>
</dbReference>
<evidence type="ECO:0000313" key="2">
    <source>
        <dbReference type="Proteomes" id="UP000249057"/>
    </source>
</evidence>
<protein>
    <submittedName>
        <fullName evidence="1">Uncharacterized protein</fullName>
    </submittedName>
</protein>